<dbReference type="Pfam" id="PF13377">
    <property type="entry name" value="Peripla_BP_3"/>
    <property type="match status" value="1"/>
</dbReference>
<comment type="caution">
    <text evidence="5">The sequence shown here is derived from an EMBL/GenBank/DDBJ whole genome shotgun (WGS) entry which is preliminary data.</text>
</comment>
<dbReference type="Gene3D" id="1.10.260.40">
    <property type="entry name" value="lambda repressor-like DNA-binding domains"/>
    <property type="match status" value="1"/>
</dbReference>
<evidence type="ECO:0000259" key="4">
    <source>
        <dbReference type="PROSITE" id="PS50932"/>
    </source>
</evidence>
<evidence type="ECO:0000256" key="2">
    <source>
        <dbReference type="ARBA" id="ARBA00023125"/>
    </source>
</evidence>
<sequence>MKRVTVYDIAKEAKVSVTTVSRVLNGTAPVKHSTRKKITELIEKYQFQPNALARSLTKKETKMIGIILPDITNPFFPEVFTGVENALAEAGYTFFLCTTGGNDERESAYLGLLREKQVDGIIFMGGRINSVECPPVLAEEVVNLSKHIPIVLVNGTLPGNPLPRVKTDEYVGAEMVTEHLIELGHRKIGFIGGMEETTTTVEKVAAFESTLKKHGISPRKDWIRYGDFSVACGRKLMSGLLKERDRPTAVFCVNDFTSVGAIKAAIEAGLSIPDDVAIVGFDDTPLASSIIPELTTVSQESNRLGVTAFHVLQRLINGEQVEELSVIQPRLLVRESTVKK</sequence>
<reference evidence="6" key="1">
    <citation type="journal article" date="2019" name="Int. J. Syst. Evol. Microbiol.">
        <title>The Global Catalogue of Microorganisms (GCM) 10K type strain sequencing project: providing services to taxonomists for standard genome sequencing and annotation.</title>
        <authorList>
            <consortium name="The Broad Institute Genomics Platform"/>
            <consortium name="The Broad Institute Genome Sequencing Center for Infectious Disease"/>
            <person name="Wu L."/>
            <person name="Ma J."/>
        </authorList>
    </citation>
    <scope>NUCLEOTIDE SEQUENCE [LARGE SCALE GENOMIC DNA]</scope>
    <source>
        <strain evidence="6">CGMCC 1.12286</strain>
    </source>
</reference>
<dbReference type="Gene3D" id="3.40.50.2300">
    <property type="match status" value="2"/>
</dbReference>
<dbReference type="CDD" id="cd01392">
    <property type="entry name" value="HTH_LacI"/>
    <property type="match status" value="1"/>
</dbReference>
<dbReference type="PROSITE" id="PS00356">
    <property type="entry name" value="HTH_LACI_1"/>
    <property type="match status" value="1"/>
</dbReference>
<proteinExistence type="predicted"/>
<dbReference type="PRINTS" id="PR00036">
    <property type="entry name" value="HTHLACI"/>
</dbReference>
<feature type="domain" description="HTH lacI-type" evidence="4">
    <location>
        <begin position="4"/>
        <end position="58"/>
    </location>
</feature>
<evidence type="ECO:0000313" key="6">
    <source>
        <dbReference type="Proteomes" id="UP001597079"/>
    </source>
</evidence>
<dbReference type="PANTHER" id="PTHR30146:SF109">
    <property type="entry name" value="HTH-TYPE TRANSCRIPTIONAL REGULATOR GALS"/>
    <property type="match status" value="1"/>
</dbReference>
<dbReference type="SMART" id="SM00354">
    <property type="entry name" value="HTH_LACI"/>
    <property type="match status" value="1"/>
</dbReference>
<evidence type="ECO:0000256" key="3">
    <source>
        <dbReference type="ARBA" id="ARBA00023163"/>
    </source>
</evidence>
<dbReference type="Proteomes" id="UP001597079">
    <property type="component" value="Unassembled WGS sequence"/>
</dbReference>
<accession>A0ABW4JIZ2</accession>
<dbReference type="GO" id="GO:0003677">
    <property type="term" value="F:DNA binding"/>
    <property type="evidence" value="ECO:0007669"/>
    <property type="project" value="UniProtKB-KW"/>
</dbReference>
<keyword evidence="6" id="KW-1185">Reference proteome</keyword>
<protein>
    <submittedName>
        <fullName evidence="5">LacI family DNA-binding transcriptional regulator</fullName>
    </submittedName>
</protein>
<keyword evidence="1" id="KW-0805">Transcription regulation</keyword>
<evidence type="ECO:0000313" key="5">
    <source>
        <dbReference type="EMBL" id="MFD1675498.1"/>
    </source>
</evidence>
<dbReference type="InterPro" id="IPR010982">
    <property type="entry name" value="Lambda_DNA-bd_dom_sf"/>
</dbReference>
<dbReference type="RefSeq" id="WP_377943370.1">
    <property type="nucleotide sequence ID" value="NZ_JBHUCX010000028.1"/>
</dbReference>
<organism evidence="5 6">
    <name type="scientific">Alicyclobacillus fodiniaquatilis</name>
    <dbReference type="NCBI Taxonomy" id="1661150"/>
    <lineage>
        <taxon>Bacteria</taxon>
        <taxon>Bacillati</taxon>
        <taxon>Bacillota</taxon>
        <taxon>Bacilli</taxon>
        <taxon>Bacillales</taxon>
        <taxon>Alicyclobacillaceae</taxon>
        <taxon>Alicyclobacillus</taxon>
    </lineage>
</organism>
<dbReference type="InterPro" id="IPR046335">
    <property type="entry name" value="LacI/GalR-like_sensor"/>
</dbReference>
<dbReference type="Pfam" id="PF00356">
    <property type="entry name" value="LacI"/>
    <property type="match status" value="1"/>
</dbReference>
<evidence type="ECO:0000256" key="1">
    <source>
        <dbReference type="ARBA" id="ARBA00023015"/>
    </source>
</evidence>
<gene>
    <name evidence="5" type="ORF">ACFSB2_12420</name>
</gene>
<keyword evidence="3" id="KW-0804">Transcription</keyword>
<keyword evidence="2 5" id="KW-0238">DNA-binding</keyword>
<dbReference type="EMBL" id="JBHUCX010000028">
    <property type="protein sequence ID" value="MFD1675498.1"/>
    <property type="molecule type" value="Genomic_DNA"/>
</dbReference>
<dbReference type="PROSITE" id="PS50932">
    <property type="entry name" value="HTH_LACI_2"/>
    <property type="match status" value="1"/>
</dbReference>
<dbReference type="CDD" id="cd06267">
    <property type="entry name" value="PBP1_LacI_sugar_binding-like"/>
    <property type="match status" value="1"/>
</dbReference>
<dbReference type="PANTHER" id="PTHR30146">
    <property type="entry name" value="LACI-RELATED TRANSCRIPTIONAL REPRESSOR"/>
    <property type="match status" value="1"/>
</dbReference>
<dbReference type="InterPro" id="IPR000843">
    <property type="entry name" value="HTH_LacI"/>
</dbReference>
<name>A0ABW4JIZ2_9BACL</name>
<dbReference type="SUPFAM" id="SSF47413">
    <property type="entry name" value="lambda repressor-like DNA-binding domains"/>
    <property type="match status" value="1"/>
</dbReference>
<dbReference type="SUPFAM" id="SSF53822">
    <property type="entry name" value="Periplasmic binding protein-like I"/>
    <property type="match status" value="1"/>
</dbReference>
<dbReference type="InterPro" id="IPR028082">
    <property type="entry name" value="Peripla_BP_I"/>
</dbReference>